<accession>A0ABP2XRH0</accession>
<evidence type="ECO:0000313" key="8">
    <source>
        <dbReference type="Proteomes" id="UP000016426"/>
    </source>
</evidence>
<dbReference type="Pfam" id="PF00126">
    <property type="entry name" value="HTH_1"/>
    <property type="match status" value="1"/>
</dbReference>
<name>A0ABP2XRH0_9NEIS</name>
<dbReference type="InterPro" id="IPR000847">
    <property type="entry name" value="LysR_HTH_N"/>
</dbReference>
<feature type="region of interest" description="Disordered" evidence="5">
    <location>
        <begin position="302"/>
        <end position="326"/>
    </location>
</feature>
<dbReference type="EMBL" id="AVPH01000033">
    <property type="protein sequence ID" value="ERE19362.1"/>
    <property type="molecule type" value="Genomic_DNA"/>
</dbReference>
<dbReference type="Proteomes" id="UP000016426">
    <property type="component" value="Unassembled WGS sequence"/>
</dbReference>
<feature type="domain" description="HTH lysR-type" evidence="6">
    <location>
        <begin position="1"/>
        <end position="58"/>
    </location>
</feature>
<evidence type="ECO:0000256" key="3">
    <source>
        <dbReference type="ARBA" id="ARBA00023125"/>
    </source>
</evidence>
<dbReference type="PRINTS" id="PR00039">
    <property type="entry name" value="HTHLYSR"/>
</dbReference>
<evidence type="ECO:0000256" key="4">
    <source>
        <dbReference type="ARBA" id="ARBA00023163"/>
    </source>
</evidence>
<protein>
    <recommendedName>
        <fullName evidence="6">HTH lysR-type domain-containing protein</fullName>
    </recommendedName>
</protein>
<proteinExistence type="inferred from homology"/>
<keyword evidence="2" id="KW-0805">Transcription regulation</keyword>
<sequence length="326" mass="35426">MELRHLRYFAAVAEHASMRAASERLHITQPAISRQVQDLEDELGFALFTRSPRGLRLTPAGECYLRDVGKILAALDAAAASARRVADGAAGQLRLGYVENAGWDGAVPQALHRFQADAPEVSLSLSTLNSPEQLDAIGQNALDGGFIYQLDSLPDGFASLPLLEQDVVLALPRAWRIEHDETQPFDLRALAGRPFVSFPRAVYPAYHDRLFSACQQAGIRLNVVQEQPTEAAMLSLVCAGIGAAIVNAANLARPPAQARFYRLLNLSVPLPLCFAWKRGSGNPALARFIESLHKTMGETQNLSSLAETSHDGERSLNGVKQSSTHR</sequence>
<evidence type="ECO:0000256" key="1">
    <source>
        <dbReference type="ARBA" id="ARBA00009437"/>
    </source>
</evidence>
<dbReference type="RefSeq" id="WP_021475351.1">
    <property type="nucleotide sequence ID" value="NZ_AVPH01000033.1"/>
</dbReference>
<dbReference type="InterPro" id="IPR036390">
    <property type="entry name" value="WH_DNA-bd_sf"/>
</dbReference>
<dbReference type="Gene3D" id="3.40.190.10">
    <property type="entry name" value="Periplasmic binding protein-like II"/>
    <property type="match status" value="2"/>
</dbReference>
<dbReference type="InterPro" id="IPR036388">
    <property type="entry name" value="WH-like_DNA-bd_sf"/>
</dbReference>
<dbReference type="PROSITE" id="PS50931">
    <property type="entry name" value="HTH_LYSR"/>
    <property type="match status" value="1"/>
</dbReference>
<dbReference type="SUPFAM" id="SSF46785">
    <property type="entry name" value="Winged helix' DNA-binding domain"/>
    <property type="match status" value="1"/>
</dbReference>
<dbReference type="InterPro" id="IPR005119">
    <property type="entry name" value="LysR_subst-bd"/>
</dbReference>
<evidence type="ECO:0000256" key="5">
    <source>
        <dbReference type="SAM" id="MobiDB-lite"/>
    </source>
</evidence>
<dbReference type="PANTHER" id="PTHR30346">
    <property type="entry name" value="TRANSCRIPTIONAL DUAL REGULATOR HCAR-RELATED"/>
    <property type="match status" value="1"/>
</dbReference>
<comment type="similarity">
    <text evidence="1">Belongs to the LysR transcriptional regulatory family.</text>
</comment>
<comment type="caution">
    <text evidence="7">The sequence shown here is derived from an EMBL/GenBank/DDBJ whole genome shotgun (WGS) entry which is preliminary data.</text>
</comment>
<dbReference type="Gene3D" id="1.10.10.10">
    <property type="entry name" value="Winged helix-like DNA-binding domain superfamily/Winged helix DNA-binding domain"/>
    <property type="match status" value="1"/>
</dbReference>
<evidence type="ECO:0000259" key="6">
    <source>
        <dbReference type="PROSITE" id="PS50931"/>
    </source>
</evidence>
<keyword evidence="8" id="KW-1185">Reference proteome</keyword>
<evidence type="ECO:0000313" key="7">
    <source>
        <dbReference type="EMBL" id="ERE19362.1"/>
    </source>
</evidence>
<evidence type="ECO:0000256" key="2">
    <source>
        <dbReference type="ARBA" id="ARBA00023015"/>
    </source>
</evidence>
<keyword evidence="4" id="KW-0804">Transcription</keyword>
<keyword evidence="3" id="KW-0238">DNA-binding</keyword>
<dbReference type="SUPFAM" id="SSF53850">
    <property type="entry name" value="Periplasmic binding protein-like II"/>
    <property type="match status" value="1"/>
</dbReference>
<dbReference type="PANTHER" id="PTHR30346:SF17">
    <property type="entry name" value="LYSR FAMILY TRANSCRIPTIONAL REGULATOR"/>
    <property type="match status" value="1"/>
</dbReference>
<gene>
    <name evidence="7" type="ORF">O166_20450</name>
</gene>
<reference evidence="7 8" key="1">
    <citation type="journal article" date="2013" name="Genome Announc.">
        <title>Genome Sequence of the Pigment-Producing Bacterium Pseudogulbenkiania ferrooxidans, Isolated from Loktak Lake.</title>
        <authorList>
            <person name="Puranik S."/>
            <person name="Talkal R."/>
            <person name="Qureshi A."/>
            <person name="Khardenavis A."/>
            <person name="Kapley A."/>
            <person name="Purohit H.J."/>
        </authorList>
    </citation>
    <scope>NUCLEOTIDE SEQUENCE [LARGE SCALE GENOMIC DNA]</scope>
    <source>
        <strain evidence="7 8">EGD-HP2</strain>
    </source>
</reference>
<dbReference type="Pfam" id="PF03466">
    <property type="entry name" value="LysR_substrate"/>
    <property type="match status" value="1"/>
</dbReference>
<dbReference type="CDD" id="cd08414">
    <property type="entry name" value="PBP2_LTTR_aromatics_like"/>
    <property type="match status" value="1"/>
</dbReference>
<organism evidence="7 8">
    <name type="scientific">Pseudogulbenkiania ferrooxidans EGD-HP2</name>
    <dbReference type="NCBI Taxonomy" id="1388764"/>
    <lineage>
        <taxon>Bacteria</taxon>
        <taxon>Pseudomonadati</taxon>
        <taxon>Pseudomonadota</taxon>
        <taxon>Betaproteobacteria</taxon>
        <taxon>Neisseriales</taxon>
        <taxon>Chromobacteriaceae</taxon>
        <taxon>Pseudogulbenkiania</taxon>
    </lineage>
</organism>